<evidence type="ECO:0000313" key="2">
    <source>
        <dbReference type="EMBL" id="RHZ89464.1"/>
    </source>
</evidence>
<evidence type="ECO:0000313" key="3">
    <source>
        <dbReference type="Proteomes" id="UP000266861"/>
    </source>
</evidence>
<reference evidence="2 3" key="1">
    <citation type="submission" date="2018-08" db="EMBL/GenBank/DDBJ databases">
        <title>Genome and evolution of the arbuscular mycorrhizal fungus Diversispora epigaea (formerly Glomus versiforme) and its bacterial endosymbionts.</title>
        <authorList>
            <person name="Sun X."/>
            <person name="Fei Z."/>
            <person name="Harrison M."/>
        </authorList>
    </citation>
    <scope>NUCLEOTIDE SEQUENCE [LARGE SCALE GENOMIC DNA]</scope>
    <source>
        <strain evidence="2 3">IT104</strain>
    </source>
</reference>
<dbReference type="EMBL" id="PQFF01000012">
    <property type="protein sequence ID" value="RHZ89464.1"/>
    <property type="molecule type" value="Genomic_DNA"/>
</dbReference>
<dbReference type="OrthoDB" id="5563016at2759"/>
<protein>
    <submittedName>
        <fullName evidence="2">Uncharacterized protein</fullName>
    </submittedName>
</protein>
<dbReference type="AlphaFoldDB" id="A0A397JW35"/>
<proteinExistence type="predicted"/>
<gene>
    <name evidence="2" type="ORF">Glove_14g29</name>
</gene>
<dbReference type="GO" id="GO:0030036">
    <property type="term" value="P:actin cytoskeleton organization"/>
    <property type="evidence" value="ECO:0007669"/>
    <property type="project" value="TreeGrafter"/>
</dbReference>
<feature type="compositionally biased region" description="Low complexity" evidence="1">
    <location>
        <begin position="128"/>
        <end position="159"/>
    </location>
</feature>
<comment type="caution">
    <text evidence="2">The sequence shown here is derived from an EMBL/GenBank/DDBJ whole genome shotgun (WGS) entry which is preliminary data.</text>
</comment>
<organism evidence="2 3">
    <name type="scientific">Diversispora epigaea</name>
    <dbReference type="NCBI Taxonomy" id="1348612"/>
    <lineage>
        <taxon>Eukaryota</taxon>
        <taxon>Fungi</taxon>
        <taxon>Fungi incertae sedis</taxon>
        <taxon>Mucoromycota</taxon>
        <taxon>Glomeromycotina</taxon>
        <taxon>Glomeromycetes</taxon>
        <taxon>Diversisporales</taxon>
        <taxon>Diversisporaceae</taxon>
        <taxon>Diversispora</taxon>
    </lineage>
</organism>
<feature type="region of interest" description="Disordered" evidence="1">
    <location>
        <begin position="128"/>
        <end position="160"/>
    </location>
</feature>
<dbReference type="GO" id="GO:0003779">
    <property type="term" value="F:actin binding"/>
    <property type="evidence" value="ECO:0007669"/>
    <property type="project" value="TreeGrafter"/>
</dbReference>
<keyword evidence="3" id="KW-1185">Reference proteome</keyword>
<dbReference type="STRING" id="1348612.A0A397JW35"/>
<dbReference type="PANTHER" id="PTHR12751:SF18">
    <property type="entry name" value="PHOSPHATASE AND ACTIN REGULATOR 1"/>
    <property type="match status" value="1"/>
</dbReference>
<dbReference type="PANTHER" id="PTHR12751">
    <property type="entry name" value="PHOSPHATASE AND ACTIN REGULATOR PHACTR"/>
    <property type="match status" value="1"/>
</dbReference>
<name>A0A397JW35_9GLOM</name>
<accession>A0A397JW35</accession>
<dbReference type="Proteomes" id="UP000266861">
    <property type="component" value="Unassembled WGS sequence"/>
</dbReference>
<evidence type="ECO:0000256" key="1">
    <source>
        <dbReference type="SAM" id="MobiDB-lite"/>
    </source>
</evidence>
<sequence length="259" mass="29615">MVDLKTGSQIILDDKINARDKQRNDFRPIASSKKALIPPRLTSPELRYQQQKASKHQSAPSAPLFHSFGNNLFTKGHVEEYSYHNDQRPASMPVTYPPVARISQKVPKRLSVPSTNSIQVKEHESFNENTINNNIENNNNSNIENNNNNDNNNNNNNNNYPYLNLNATATKSVPSLALVRDILITPAPSTPTLKKLQFSSTILEHETWTREDYDRRGDQTTCNNLTPSLAQRIKQELNQFKMIEMQVHEESKKNTHYFA</sequence>